<sequence length="160" mass="18907">MKSFHAVVQSFISGLFIDNNYVYKIGTIYNHRIIWVIINRLSKIIEATRFQPGEVRLQAICDVLKLGYKDNNFYYNADGIIINNKHKIEIALVKTMGIFHHSNDSKETQDYIKVGYGLVSMLHWISRKFLYRNFDTFKRIGVFIIQITCIFFTFEKKLHM</sequence>
<dbReference type="Proteomes" id="UP001448207">
    <property type="component" value="Unassembled WGS sequence"/>
</dbReference>
<evidence type="ECO:0000313" key="3">
    <source>
        <dbReference type="Proteomes" id="UP001448207"/>
    </source>
</evidence>
<comment type="caution">
    <text evidence="2">The sequence shown here is derived from an EMBL/GenBank/DDBJ whole genome shotgun (WGS) entry which is preliminary data.</text>
</comment>
<reference evidence="2 3" key="1">
    <citation type="submission" date="2024-04" db="EMBL/GenBank/DDBJ databases">
        <title>Symmetric and asymmetric DNA N6-adenine methylation regulates different biological responses in Mucorales.</title>
        <authorList>
            <consortium name="Lawrence Berkeley National Laboratory"/>
            <person name="Lax C."/>
            <person name="Mondo S.J."/>
            <person name="Osorio-Concepcion M."/>
            <person name="Muszewska A."/>
            <person name="Corrochano-Luque M."/>
            <person name="Gutierrez G."/>
            <person name="Riley R."/>
            <person name="Lipzen A."/>
            <person name="Guo J."/>
            <person name="Hundley H."/>
            <person name="Amirebrahimi M."/>
            <person name="Ng V."/>
            <person name="Lorenzo-Gutierrez D."/>
            <person name="Binder U."/>
            <person name="Yang J."/>
            <person name="Song Y."/>
            <person name="Canovas D."/>
            <person name="Navarro E."/>
            <person name="Freitag M."/>
            <person name="Gabaldon T."/>
            <person name="Grigoriev I.V."/>
            <person name="Corrochano L.M."/>
            <person name="Nicolas F.E."/>
            <person name="Garre V."/>
        </authorList>
    </citation>
    <scope>NUCLEOTIDE SEQUENCE [LARGE SCALE GENOMIC DNA]</scope>
    <source>
        <strain evidence="2 3">L51</strain>
    </source>
</reference>
<keyword evidence="1" id="KW-1133">Transmembrane helix</keyword>
<gene>
    <name evidence="2" type="ORF">J3Q64DRAFT_1680866</name>
</gene>
<keyword evidence="1" id="KW-0472">Membrane</keyword>
<protein>
    <submittedName>
        <fullName evidence="2">Uncharacterized protein</fullName>
    </submittedName>
</protein>
<dbReference type="EMBL" id="JBCLYO010000016">
    <property type="protein sequence ID" value="KAL0081951.1"/>
    <property type="molecule type" value="Genomic_DNA"/>
</dbReference>
<evidence type="ECO:0000256" key="1">
    <source>
        <dbReference type="SAM" id="Phobius"/>
    </source>
</evidence>
<organism evidence="2 3">
    <name type="scientific">Phycomyces blakesleeanus</name>
    <dbReference type="NCBI Taxonomy" id="4837"/>
    <lineage>
        <taxon>Eukaryota</taxon>
        <taxon>Fungi</taxon>
        <taxon>Fungi incertae sedis</taxon>
        <taxon>Mucoromycota</taxon>
        <taxon>Mucoromycotina</taxon>
        <taxon>Mucoromycetes</taxon>
        <taxon>Mucorales</taxon>
        <taxon>Phycomycetaceae</taxon>
        <taxon>Phycomyces</taxon>
    </lineage>
</organism>
<proteinExistence type="predicted"/>
<evidence type="ECO:0000313" key="2">
    <source>
        <dbReference type="EMBL" id="KAL0081951.1"/>
    </source>
</evidence>
<name>A0ABR3AW08_PHYBL</name>
<feature type="transmembrane region" description="Helical" evidence="1">
    <location>
        <begin position="136"/>
        <end position="154"/>
    </location>
</feature>
<accession>A0ABR3AW08</accession>
<keyword evidence="3" id="KW-1185">Reference proteome</keyword>
<keyword evidence="1" id="KW-0812">Transmembrane</keyword>